<gene>
    <name evidence="2" type="ORF">KEU06_06690</name>
</gene>
<name>A0A942DWJ9_9HYPH</name>
<dbReference type="GO" id="GO:0016787">
    <property type="term" value="F:hydrolase activity"/>
    <property type="evidence" value="ECO:0007669"/>
    <property type="project" value="UniProtKB-KW"/>
</dbReference>
<dbReference type="InterPro" id="IPR042047">
    <property type="entry name" value="SleB_dom1"/>
</dbReference>
<protein>
    <submittedName>
        <fullName evidence="2">Cell wall hydrolase</fullName>
    </submittedName>
</protein>
<dbReference type="Pfam" id="PF07486">
    <property type="entry name" value="Hydrolase_2"/>
    <property type="match status" value="1"/>
</dbReference>
<evidence type="ECO:0000259" key="1">
    <source>
        <dbReference type="Pfam" id="PF07486"/>
    </source>
</evidence>
<evidence type="ECO:0000313" key="2">
    <source>
        <dbReference type="EMBL" id="MBS3648313.1"/>
    </source>
</evidence>
<keyword evidence="2" id="KW-0378">Hydrolase</keyword>
<sequence length="452" mass="49452">MHDFCRRGFRLRPGESLLFRHLVSRRFSVAFAQKTSSLATLHSIPRVHTEIARAALGLPSIATRLPRTRSRGARLSATTSFLPQLLLATGIWIGFPTVAAYQDIASLVTGEASGPRWAGFVEKAVAGSVHSAEMPFADATASTASISGSGISMRGVGSVAFRGKSGAPSTPDEDRINRAEKRGRIVSVAPVLPPKFFNAGSILERTSMLLRPAIGPELKMAFAKPEIKGREVEIATAFYMKEEDPNPAVPAYLASLVNNDQPDVLATAYAPVEPDYAKKSPFEALMRLDPDEGRFIPPVEEGDHVWMQNPLPASVFSEKEQTCLANAIYFEARSESVRGQAAVAQVVLNRVRNPTYPKSICGVVYQNDSWFNRCQFSFACDGKKDLINSPAHYKRAKEIAMAVTAGKIFIPEVASSTHYYAQYVSPGWAKTMEKMTKIGLHIFYRTYGGGWS</sequence>
<dbReference type="AlphaFoldDB" id="A0A942DWJ9"/>
<reference evidence="2" key="1">
    <citation type="submission" date="2021-04" db="EMBL/GenBank/DDBJ databases">
        <title>Pseudaminobacter soli sp. nov., isolated from paddy soil contaminated by heavy metals.</title>
        <authorList>
            <person name="Zhang K."/>
        </authorList>
    </citation>
    <scope>NUCLEOTIDE SEQUENCE</scope>
    <source>
        <strain evidence="2">19-2017</strain>
    </source>
</reference>
<evidence type="ECO:0000313" key="3">
    <source>
        <dbReference type="Proteomes" id="UP000680348"/>
    </source>
</evidence>
<comment type="caution">
    <text evidence="2">The sequence shown here is derived from an EMBL/GenBank/DDBJ whole genome shotgun (WGS) entry which is preliminary data.</text>
</comment>
<feature type="domain" description="Cell wall hydrolase SleB" evidence="1">
    <location>
        <begin position="334"/>
        <end position="444"/>
    </location>
</feature>
<dbReference type="InterPro" id="IPR011105">
    <property type="entry name" value="Cell_wall_hydrolase_SleB"/>
</dbReference>
<keyword evidence="3" id="KW-1185">Reference proteome</keyword>
<dbReference type="Proteomes" id="UP000680348">
    <property type="component" value="Unassembled WGS sequence"/>
</dbReference>
<organism evidence="2 3">
    <name type="scientific">Pseudaminobacter soli</name>
    <name type="common">ex Zhang et al. 2022</name>
    <dbReference type="NCBI Taxonomy" id="2831468"/>
    <lineage>
        <taxon>Bacteria</taxon>
        <taxon>Pseudomonadati</taxon>
        <taxon>Pseudomonadota</taxon>
        <taxon>Alphaproteobacteria</taxon>
        <taxon>Hyphomicrobiales</taxon>
        <taxon>Phyllobacteriaceae</taxon>
        <taxon>Pseudaminobacter</taxon>
    </lineage>
</organism>
<dbReference type="Gene3D" id="1.10.10.2520">
    <property type="entry name" value="Cell wall hydrolase SleB, domain 1"/>
    <property type="match status" value="1"/>
</dbReference>
<proteinExistence type="predicted"/>
<dbReference type="EMBL" id="JAGWCR010000003">
    <property type="protein sequence ID" value="MBS3648313.1"/>
    <property type="molecule type" value="Genomic_DNA"/>
</dbReference>
<accession>A0A942DWJ9</accession>